<evidence type="ECO:0000313" key="1">
    <source>
        <dbReference type="EMBL" id="MFC6154048.1"/>
    </source>
</evidence>
<evidence type="ECO:0000313" key="2">
    <source>
        <dbReference type="Proteomes" id="UP001596098"/>
    </source>
</evidence>
<keyword evidence="2" id="KW-1185">Reference proteome</keyword>
<reference evidence="2" key="1">
    <citation type="journal article" date="2019" name="Int. J. Syst. Evol. Microbiol.">
        <title>The Global Catalogue of Microorganisms (GCM) 10K type strain sequencing project: providing services to taxonomists for standard genome sequencing and annotation.</title>
        <authorList>
            <consortium name="The Broad Institute Genomics Platform"/>
            <consortium name="The Broad Institute Genome Sequencing Center for Infectious Disease"/>
            <person name="Wu L."/>
            <person name="Ma J."/>
        </authorList>
    </citation>
    <scope>NUCLEOTIDE SEQUENCE [LARGE SCALE GENOMIC DNA]</scope>
    <source>
        <strain evidence="2">DFY28</strain>
    </source>
</reference>
<gene>
    <name evidence="1" type="ORF">ACFPWU_10295</name>
</gene>
<dbReference type="Proteomes" id="UP001596098">
    <property type="component" value="Unassembled WGS sequence"/>
</dbReference>
<name>A0ABW1QYC1_9ACTN</name>
<dbReference type="RefSeq" id="WP_128221744.1">
    <property type="nucleotide sequence ID" value="NZ_CP034929.1"/>
</dbReference>
<proteinExistence type="predicted"/>
<sequence>MSSEHLSTDQYADVRQALEDADRVAGDIITCVTETGALLVDANKVEFLARRLQALTRGCLEAEQRSRHTSRRENRA</sequence>
<dbReference type="EMBL" id="JBHSQI010000005">
    <property type="protein sequence ID" value="MFC6154048.1"/>
    <property type="molecule type" value="Genomic_DNA"/>
</dbReference>
<comment type="caution">
    <text evidence="1">The sequence shown here is derived from an EMBL/GenBank/DDBJ whole genome shotgun (WGS) entry which is preliminary data.</text>
</comment>
<protein>
    <submittedName>
        <fullName evidence="1">Uncharacterized protein</fullName>
    </submittedName>
</protein>
<accession>A0ABW1QYC1</accession>
<organism evidence="1 2">
    <name type="scientific">Nocardioides yefusunii</name>
    <dbReference type="NCBI Taxonomy" id="2500546"/>
    <lineage>
        <taxon>Bacteria</taxon>
        <taxon>Bacillati</taxon>
        <taxon>Actinomycetota</taxon>
        <taxon>Actinomycetes</taxon>
        <taxon>Propionibacteriales</taxon>
        <taxon>Nocardioidaceae</taxon>
        <taxon>Nocardioides</taxon>
    </lineage>
</organism>